<dbReference type="InterPro" id="IPR036388">
    <property type="entry name" value="WH-like_DNA-bd_sf"/>
</dbReference>
<dbReference type="Pfam" id="PF04545">
    <property type="entry name" value="Sigma70_r4"/>
    <property type="match status" value="1"/>
</dbReference>
<dbReference type="EMBL" id="BRLB01000001">
    <property type="protein sequence ID" value="GKX28625.1"/>
    <property type="molecule type" value="Genomic_DNA"/>
</dbReference>
<proteinExistence type="predicted"/>
<dbReference type="SUPFAM" id="SSF88659">
    <property type="entry name" value="Sigma3 and sigma4 domains of RNA polymerase sigma factors"/>
    <property type="match status" value="1"/>
</dbReference>
<dbReference type="InterPro" id="IPR007630">
    <property type="entry name" value="RNA_pol_sigma70_r4"/>
</dbReference>
<sequence length="137" mass="16906">MLQNEFNENRKKNLKKLEDILREEEKNEKNQKRRYYRHNISYEHLEEKHFYYKSNTTNANDIIDSLLEFQETLENKDLYQSFRKLKPKDIEIIKMRYVDQLSFKEIAEQLDMKEDTVGKRHRRAIDKLRKGILKPKK</sequence>
<reference evidence="3" key="1">
    <citation type="submission" date="2022-06" db="EMBL/GenBank/DDBJ databases">
        <title>Vallitalea longa sp. nov., an anaerobic bacterium isolated from marine sediment.</title>
        <authorList>
            <person name="Hirano S."/>
            <person name="Terahara T."/>
            <person name="Mori K."/>
            <person name="Hamada M."/>
            <person name="Matsumoto R."/>
            <person name="Kobayashi T."/>
        </authorList>
    </citation>
    <scope>NUCLEOTIDE SEQUENCE</scope>
    <source>
        <strain evidence="3">SH18-1</strain>
    </source>
</reference>
<organism evidence="3 4">
    <name type="scientific">Vallitalea longa</name>
    <dbReference type="NCBI Taxonomy" id="2936439"/>
    <lineage>
        <taxon>Bacteria</taxon>
        <taxon>Bacillati</taxon>
        <taxon>Bacillota</taxon>
        <taxon>Clostridia</taxon>
        <taxon>Lachnospirales</taxon>
        <taxon>Vallitaleaceae</taxon>
        <taxon>Vallitalea</taxon>
    </lineage>
</organism>
<keyword evidence="1" id="KW-0175">Coiled coil</keyword>
<evidence type="ECO:0000256" key="1">
    <source>
        <dbReference type="SAM" id="Coils"/>
    </source>
</evidence>
<dbReference type="GO" id="GO:0006352">
    <property type="term" value="P:DNA-templated transcription initiation"/>
    <property type="evidence" value="ECO:0007669"/>
    <property type="project" value="InterPro"/>
</dbReference>
<evidence type="ECO:0000259" key="2">
    <source>
        <dbReference type="Pfam" id="PF04545"/>
    </source>
</evidence>
<dbReference type="AlphaFoldDB" id="A0A9W5Y9Q1"/>
<feature type="coiled-coil region" evidence="1">
    <location>
        <begin position="4"/>
        <end position="34"/>
    </location>
</feature>
<accession>A0A9W5Y9Q1</accession>
<dbReference type="GO" id="GO:0003700">
    <property type="term" value="F:DNA-binding transcription factor activity"/>
    <property type="evidence" value="ECO:0007669"/>
    <property type="project" value="InterPro"/>
</dbReference>
<dbReference type="Gene3D" id="1.10.10.10">
    <property type="entry name" value="Winged helix-like DNA-binding domain superfamily/Winged helix DNA-binding domain"/>
    <property type="match status" value="1"/>
</dbReference>
<feature type="domain" description="RNA polymerase sigma-70 region 4" evidence="2">
    <location>
        <begin position="84"/>
        <end position="130"/>
    </location>
</feature>
<dbReference type="Proteomes" id="UP001144256">
    <property type="component" value="Unassembled WGS sequence"/>
</dbReference>
<gene>
    <name evidence="3" type="ORF">SH1V18_11050</name>
</gene>
<protein>
    <recommendedName>
        <fullName evidence="2">RNA polymerase sigma-70 region 4 domain-containing protein</fullName>
    </recommendedName>
</protein>
<name>A0A9W5Y9Q1_9FIRM</name>
<dbReference type="RefSeq" id="WP_281813109.1">
    <property type="nucleotide sequence ID" value="NZ_BRLB01000001.1"/>
</dbReference>
<comment type="caution">
    <text evidence="3">The sequence shown here is derived from an EMBL/GenBank/DDBJ whole genome shotgun (WGS) entry which is preliminary data.</text>
</comment>
<dbReference type="InterPro" id="IPR013324">
    <property type="entry name" value="RNA_pol_sigma_r3/r4-like"/>
</dbReference>
<keyword evidence="4" id="KW-1185">Reference proteome</keyword>
<evidence type="ECO:0000313" key="3">
    <source>
        <dbReference type="EMBL" id="GKX28625.1"/>
    </source>
</evidence>
<dbReference type="InterPro" id="IPR014284">
    <property type="entry name" value="RNA_pol_sigma-70_dom"/>
</dbReference>
<evidence type="ECO:0000313" key="4">
    <source>
        <dbReference type="Proteomes" id="UP001144256"/>
    </source>
</evidence>
<dbReference type="NCBIfam" id="TIGR02937">
    <property type="entry name" value="sigma70-ECF"/>
    <property type="match status" value="1"/>
</dbReference>